<dbReference type="RefSeq" id="WP_013885284.1">
    <property type="nucleotide sequence ID" value="NZ_JAAZVV010000061.1"/>
</dbReference>
<keyword evidence="7 13" id="KW-0811">Translocation</keyword>
<comment type="subunit">
    <text evidence="12">Part of the essential Sec protein translocation apparatus which comprises SecA, SecYEG and auxiliary proteins SecDF-YajC and YidC.</text>
</comment>
<dbReference type="InterPro" id="IPR005665">
    <property type="entry name" value="SecF_bac"/>
</dbReference>
<dbReference type="NCBIfam" id="TIGR00966">
    <property type="entry name" value="transloc_SecF"/>
    <property type="match status" value="1"/>
</dbReference>
<evidence type="ECO:0000256" key="13">
    <source>
        <dbReference type="HAMAP-Rule" id="MF_01464"/>
    </source>
</evidence>
<dbReference type="GO" id="GO:0006605">
    <property type="term" value="P:protein targeting"/>
    <property type="evidence" value="ECO:0007669"/>
    <property type="project" value="UniProtKB-UniRule"/>
</dbReference>
<feature type="transmembrane region" description="Helical" evidence="13">
    <location>
        <begin position="139"/>
        <end position="156"/>
    </location>
</feature>
<keyword evidence="8 13" id="KW-0472">Membrane</keyword>
<reference evidence="15 16" key="1">
    <citation type="journal article" date="2018" name="Nat. Biotechnol.">
        <title>A standardized bacterial taxonomy based on genome phylogeny substantially revises the tree of life.</title>
        <authorList>
            <person name="Parks D.H."/>
            <person name="Chuvochina M."/>
            <person name="Waite D.W."/>
            <person name="Rinke C."/>
            <person name="Skarshewski A."/>
            <person name="Chaumeil P.A."/>
            <person name="Hugenholtz P."/>
        </authorList>
    </citation>
    <scope>NUCLEOTIDE SEQUENCE [LARGE SCALE GENOMIC DNA]</scope>
    <source>
        <strain evidence="15">UBA8672</strain>
    </source>
</reference>
<evidence type="ECO:0000256" key="10">
    <source>
        <dbReference type="ARBA" id="ARBA00060856"/>
    </source>
</evidence>
<sequence>MFEIIKHNTKIDFLSFSKKFLLISAVVVIASLGMILTKGFNYGIDFAGGTLVQAKFDKAPDLTKIRTSMEKLDIGEVVIQNFGNEKEVLIRVEKTSKDLQKVSDSIQSSLTQTFEKGSFKIVRVEQVGPQVGAQLKNKATMAVLYALIGILIYISLRFEFTYSLAAVIALFHDVLITLGIFSLAGMEINLPIIAAVLTIVGYSLNDTIVVFDRIRETLKASGGKKVSLKELMNKSINQTLSRTLLTSFTTLLAVLSLYLFGGEVIHGFAFALLIGIIIGTYSSIGVASSLVFFYKEYKGQNKETG</sequence>
<evidence type="ECO:0000256" key="12">
    <source>
        <dbReference type="ARBA" id="ARBA00065973"/>
    </source>
</evidence>
<evidence type="ECO:0000256" key="11">
    <source>
        <dbReference type="ARBA" id="ARBA00061053"/>
    </source>
</evidence>
<keyword evidence="3 13" id="KW-1003">Cell membrane</keyword>
<gene>
    <name evidence="13 15" type="primary">secF</name>
    <name evidence="15" type="ORF">DHM44_04650</name>
</gene>
<evidence type="ECO:0000256" key="4">
    <source>
        <dbReference type="ARBA" id="ARBA00022692"/>
    </source>
</evidence>
<dbReference type="EMBL" id="DPPF01000091">
    <property type="protein sequence ID" value="HCW92953.1"/>
    <property type="molecule type" value="Genomic_DNA"/>
</dbReference>
<accession>A0A3D5QB42</accession>
<dbReference type="InterPro" id="IPR022645">
    <property type="entry name" value="SecD/SecF_bac"/>
</dbReference>
<evidence type="ECO:0000313" key="16">
    <source>
        <dbReference type="Proteomes" id="UP000262325"/>
    </source>
</evidence>
<comment type="function">
    <text evidence="9 13">Part of the Sec protein translocase complex. Interacts with the SecYEG preprotein conducting channel. SecDF uses the proton motive force (PMF) to complete protein translocation after the ATP-dependent function of SecA.</text>
</comment>
<dbReference type="OMA" id="AFEWRMA"/>
<dbReference type="GO" id="GO:0005886">
    <property type="term" value="C:plasma membrane"/>
    <property type="evidence" value="ECO:0007669"/>
    <property type="project" value="UniProtKB-SubCell"/>
</dbReference>
<dbReference type="InterPro" id="IPR048634">
    <property type="entry name" value="SecD_SecF_C"/>
</dbReference>
<protein>
    <recommendedName>
        <fullName evidence="13">Protein-export membrane protein SecF</fullName>
    </recommendedName>
</protein>
<evidence type="ECO:0000256" key="3">
    <source>
        <dbReference type="ARBA" id="ARBA00022475"/>
    </source>
</evidence>
<dbReference type="InterPro" id="IPR022813">
    <property type="entry name" value="SecD/SecF_arch_bac"/>
</dbReference>
<dbReference type="Proteomes" id="UP000262325">
    <property type="component" value="Unassembled WGS sequence"/>
</dbReference>
<evidence type="ECO:0000256" key="5">
    <source>
        <dbReference type="ARBA" id="ARBA00022927"/>
    </source>
</evidence>
<keyword evidence="2 13" id="KW-0813">Transport</keyword>
<keyword evidence="4 13" id="KW-0812">Transmembrane</keyword>
<dbReference type="FunFam" id="1.20.1640.10:FF:000024">
    <property type="entry name" value="Multifunctional fusion protein"/>
    <property type="match status" value="1"/>
</dbReference>
<comment type="subcellular location">
    <subcellularLocation>
        <location evidence="1 13">Cell membrane</location>
        <topology evidence="1 13">Multi-pass membrane protein</topology>
    </subcellularLocation>
</comment>
<dbReference type="PANTHER" id="PTHR30081:SF8">
    <property type="entry name" value="PROTEIN TRANSLOCASE SUBUNIT SECF"/>
    <property type="match status" value="1"/>
</dbReference>
<feature type="transmembrane region" description="Helical" evidence="13">
    <location>
        <begin position="267"/>
        <end position="294"/>
    </location>
</feature>
<dbReference type="SUPFAM" id="SSF82866">
    <property type="entry name" value="Multidrug efflux transporter AcrB transmembrane domain"/>
    <property type="match status" value="1"/>
</dbReference>
<feature type="transmembrane region" description="Helical" evidence="13">
    <location>
        <begin position="239"/>
        <end position="261"/>
    </location>
</feature>
<dbReference type="InterPro" id="IPR022646">
    <property type="entry name" value="SecD/SecF_CS"/>
</dbReference>
<comment type="similarity">
    <text evidence="13">Belongs to the SecD/SecF family. SecF subfamily.</text>
</comment>
<keyword evidence="5 13" id="KW-0653">Protein transport</keyword>
<dbReference type="PRINTS" id="PR01755">
    <property type="entry name" value="SECFTRNLCASE"/>
</dbReference>
<organism evidence="15 16">
    <name type="scientific">Flexistipes sinusarabici</name>
    <dbReference type="NCBI Taxonomy" id="2352"/>
    <lineage>
        <taxon>Bacteria</taxon>
        <taxon>Pseudomonadati</taxon>
        <taxon>Deferribacterota</taxon>
        <taxon>Deferribacteres</taxon>
        <taxon>Deferribacterales</taxon>
        <taxon>Flexistipitaceae</taxon>
        <taxon>Flexistipes</taxon>
    </lineage>
</organism>
<evidence type="ECO:0000256" key="6">
    <source>
        <dbReference type="ARBA" id="ARBA00022989"/>
    </source>
</evidence>
<feature type="transmembrane region" description="Helical" evidence="13">
    <location>
        <begin position="20"/>
        <end position="37"/>
    </location>
</feature>
<feature type="transmembrane region" description="Helical" evidence="13">
    <location>
        <begin position="163"/>
        <end position="184"/>
    </location>
</feature>
<keyword evidence="6 13" id="KW-1133">Transmembrane helix</keyword>
<feature type="domain" description="Protein export membrane protein SecD/SecF C-terminal" evidence="14">
    <location>
        <begin position="111"/>
        <end position="296"/>
    </location>
</feature>
<name>A0A3D5QB42_FLESI</name>
<evidence type="ECO:0000256" key="9">
    <source>
        <dbReference type="ARBA" id="ARBA00059018"/>
    </source>
</evidence>
<dbReference type="InterPro" id="IPR055344">
    <property type="entry name" value="SecD_SecF_C_bact"/>
</dbReference>
<proteinExistence type="inferred from homology"/>
<dbReference type="Pfam" id="PF07549">
    <property type="entry name" value="Sec_GG"/>
    <property type="match status" value="1"/>
</dbReference>
<dbReference type="HAMAP" id="MF_01464_B">
    <property type="entry name" value="SecF_B"/>
    <property type="match status" value="1"/>
</dbReference>
<dbReference type="GO" id="GO:0065002">
    <property type="term" value="P:intracellular protein transmembrane transport"/>
    <property type="evidence" value="ECO:0007669"/>
    <property type="project" value="UniProtKB-UniRule"/>
</dbReference>
<comment type="subunit">
    <text evidence="13">Forms a complex with SecD. Part of the essential Sec protein translocation apparatus which comprises SecA, SecYEG and auxiliary proteins SecDF. Other proteins may also be involved.</text>
</comment>
<dbReference type="GO" id="GO:0015450">
    <property type="term" value="F:protein-transporting ATPase activity"/>
    <property type="evidence" value="ECO:0007669"/>
    <property type="project" value="InterPro"/>
</dbReference>
<comment type="similarity">
    <text evidence="11">In the N-terminal section; belongs to the SecD/SecF family. SecD subfamily.</text>
</comment>
<feature type="transmembrane region" description="Helical" evidence="13">
    <location>
        <begin position="190"/>
        <end position="211"/>
    </location>
</feature>
<dbReference type="GO" id="GO:0043952">
    <property type="term" value="P:protein transport by the Sec complex"/>
    <property type="evidence" value="ECO:0007669"/>
    <property type="project" value="UniProtKB-UniRule"/>
</dbReference>
<comment type="similarity">
    <text evidence="10">In the C-terminal section; belongs to the SecD/SecF family. SecF subfamily.</text>
</comment>
<evidence type="ECO:0000256" key="1">
    <source>
        <dbReference type="ARBA" id="ARBA00004651"/>
    </source>
</evidence>
<evidence type="ECO:0000313" key="15">
    <source>
        <dbReference type="EMBL" id="HCW92953.1"/>
    </source>
</evidence>
<comment type="caution">
    <text evidence="15">The sequence shown here is derived from an EMBL/GenBank/DDBJ whole genome shotgun (WGS) entry which is preliminary data.</text>
</comment>
<dbReference type="PANTHER" id="PTHR30081">
    <property type="entry name" value="PROTEIN-EXPORT MEMBRANE PROTEIN SEC"/>
    <property type="match status" value="1"/>
</dbReference>
<dbReference type="Pfam" id="PF02355">
    <property type="entry name" value="SecD_SecF_C"/>
    <property type="match status" value="1"/>
</dbReference>
<evidence type="ECO:0000256" key="8">
    <source>
        <dbReference type="ARBA" id="ARBA00023136"/>
    </source>
</evidence>
<evidence type="ECO:0000256" key="2">
    <source>
        <dbReference type="ARBA" id="ARBA00022448"/>
    </source>
</evidence>
<evidence type="ECO:0000256" key="7">
    <source>
        <dbReference type="ARBA" id="ARBA00023010"/>
    </source>
</evidence>
<dbReference type="NCBIfam" id="TIGR00916">
    <property type="entry name" value="2A0604s01"/>
    <property type="match status" value="1"/>
</dbReference>
<evidence type="ECO:0000259" key="14">
    <source>
        <dbReference type="Pfam" id="PF02355"/>
    </source>
</evidence>
<dbReference type="Gene3D" id="1.20.1640.10">
    <property type="entry name" value="Multidrug efflux transporter AcrB transmembrane domain"/>
    <property type="match status" value="1"/>
</dbReference>
<dbReference type="AlphaFoldDB" id="A0A3D5QB42"/>